<dbReference type="Proteomes" id="UP001056336">
    <property type="component" value="Chromosome"/>
</dbReference>
<name>A0ABY4R018_9ACTN</name>
<organism evidence="2 3">
    <name type="scientific">Jatrophihabitans telluris</name>
    <dbReference type="NCBI Taxonomy" id="2038343"/>
    <lineage>
        <taxon>Bacteria</taxon>
        <taxon>Bacillati</taxon>
        <taxon>Actinomycetota</taxon>
        <taxon>Actinomycetes</taxon>
        <taxon>Jatrophihabitantales</taxon>
        <taxon>Jatrophihabitantaceae</taxon>
        <taxon>Jatrophihabitans</taxon>
    </lineage>
</organism>
<dbReference type="EMBL" id="CP097332">
    <property type="protein sequence ID" value="UQX88792.1"/>
    <property type="molecule type" value="Genomic_DNA"/>
</dbReference>
<keyword evidence="1" id="KW-0812">Transmembrane</keyword>
<feature type="transmembrane region" description="Helical" evidence="1">
    <location>
        <begin position="6"/>
        <end position="28"/>
    </location>
</feature>
<dbReference type="RefSeq" id="WP_249772533.1">
    <property type="nucleotide sequence ID" value="NZ_CP097332.1"/>
</dbReference>
<feature type="transmembrane region" description="Helical" evidence="1">
    <location>
        <begin position="48"/>
        <end position="68"/>
    </location>
</feature>
<evidence type="ECO:0000256" key="1">
    <source>
        <dbReference type="SAM" id="Phobius"/>
    </source>
</evidence>
<keyword evidence="3" id="KW-1185">Reference proteome</keyword>
<protein>
    <submittedName>
        <fullName evidence="2">DUF2516 family protein</fullName>
    </submittedName>
</protein>
<proteinExistence type="predicted"/>
<keyword evidence="1" id="KW-0472">Membrane</keyword>
<dbReference type="InterPro" id="IPR019662">
    <property type="entry name" value="DUF2516"/>
</dbReference>
<accession>A0ABY4R018</accession>
<keyword evidence="1" id="KW-1133">Transmembrane helix</keyword>
<dbReference type="Pfam" id="PF10724">
    <property type="entry name" value="DUF2516"/>
    <property type="match status" value="1"/>
</dbReference>
<reference evidence="2" key="1">
    <citation type="journal article" date="2018" name="Int. J. Syst. Evol. Microbiol.">
        <title>Jatrophihabitans telluris sp. nov., isolated from sediment soil of lava forest wetlands and the emended description of the genus Jatrophihabitans.</title>
        <authorList>
            <person name="Lee K.C."/>
            <person name="Suh M.K."/>
            <person name="Eom M.K."/>
            <person name="Kim K.K."/>
            <person name="Kim J.S."/>
            <person name="Kim D.S."/>
            <person name="Ko S.H."/>
            <person name="Shin Y.K."/>
            <person name="Lee J.S."/>
        </authorList>
    </citation>
    <scope>NUCLEOTIDE SEQUENCE</scope>
    <source>
        <strain evidence="2">N237</strain>
    </source>
</reference>
<evidence type="ECO:0000313" key="3">
    <source>
        <dbReference type="Proteomes" id="UP001056336"/>
    </source>
</evidence>
<gene>
    <name evidence="2" type="ORF">M6D93_02035</name>
</gene>
<evidence type="ECO:0000313" key="2">
    <source>
        <dbReference type="EMBL" id="UQX88792.1"/>
    </source>
</evidence>
<sequence>MLAINHLEYWLLFVLSWAVVVLMVWAFADCASRKAPAFPAAGKLTKPAWMVITGISALVGILLALNGVGAALNILFYVGTTACAVYLADVRPAVREISGPSRW</sequence>
<reference evidence="2" key="2">
    <citation type="submission" date="2022-05" db="EMBL/GenBank/DDBJ databases">
        <authorList>
            <person name="Kim J.-S."/>
            <person name="Lee K."/>
            <person name="Suh M."/>
            <person name="Eom M."/>
            <person name="Kim J.-S."/>
            <person name="Kim D.-S."/>
            <person name="Ko S.-H."/>
            <person name="Shin Y."/>
            <person name="Lee J.-S."/>
        </authorList>
    </citation>
    <scope>NUCLEOTIDE SEQUENCE</scope>
    <source>
        <strain evidence="2">N237</strain>
    </source>
</reference>